<sequence>MTLEKVLIKMKTDKKAIVAVAGASQSFVDKVVRQAVDDGLCDFILFSKESLEVEMDEVTAMVCLDDQDMVTEAVKAVVDKRATVLMKGSVQTSTILREVLKKENGLRKEGVLSQASVIEIKETGRRFILTDPALNIQPDVAQKVAITKNAIEVAHKMGLVSPKVALLSSVEVFNPKMPSSADAHEVHIYFENNSVEAVVEGPISFDIATCKDAASVKGYEGKIKGDADVLVVPSIDGGNFLYKVFSHFVPATVSGVIVGAAVPIALSSRSDSTETKMASLKLAIQTS</sequence>
<dbReference type="InterPro" id="IPR050500">
    <property type="entry name" value="Phos_Acetyltrans/Butyryltrans"/>
</dbReference>
<dbReference type="PANTHER" id="PTHR43356">
    <property type="entry name" value="PHOSPHATE ACETYLTRANSFERASE"/>
    <property type="match status" value="1"/>
</dbReference>
<evidence type="ECO:0000256" key="1">
    <source>
        <dbReference type="ARBA" id="ARBA00005656"/>
    </source>
</evidence>
<dbReference type="PIRSF" id="PIRSF000428">
    <property type="entry name" value="P_Ac_trans"/>
    <property type="match status" value="1"/>
</dbReference>
<reference evidence="5 6" key="1">
    <citation type="submission" date="2017-05" db="EMBL/GenBank/DDBJ databases">
        <title>Vagococcus spp. assemblies.</title>
        <authorList>
            <person name="Gulvik C.A."/>
        </authorList>
    </citation>
    <scope>NUCLEOTIDE SEQUENCE [LARGE SCALE GENOMIC DNA]</scope>
    <source>
        <strain evidence="5 6">CCUG 41755</strain>
    </source>
</reference>
<keyword evidence="6" id="KW-1185">Reference proteome</keyword>
<feature type="domain" description="Phosphate acetyl/butaryl transferase" evidence="4">
    <location>
        <begin position="68"/>
        <end position="282"/>
    </location>
</feature>
<dbReference type="OrthoDB" id="9774179at2"/>
<dbReference type="AlphaFoldDB" id="A0A430A6J7"/>
<dbReference type="PANTHER" id="PTHR43356:SF2">
    <property type="entry name" value="PHOSPHATE ACETYLTRANSFERASE"/>
    <property type="match status" value="1"/>
</dbReference>
<proteinExistence type="inferred from homology"/>
<evidence type="ECO:0000256" key="2">
    <source>
        <dbReference type="ARBA" id="ARBA00022679"/>
    </source>
</evidence>
<dbReference type="Proteomes" id="UP000287101">
    <property type="component" value="Unassembled WGS sequence"/>
</dbReference>
<dbReference type="GO" id="GO:0016746">
    <property type="term" value="F:acyltransferase activity"/>
    <property type="evidence" value="ECO:0007669"/>
    <property type="project" value="UniProtKB-KW"/>
</dbReference>
<keyword evidence="2" id="KW-0808">Transferase</keyword>
<evidence type="ECO:0000259" key="4">
    <source>
        <dbReference type="Pfam" id="PF01515"/>
    </source>
</evidence>
<comment type="similarity">
    <text evidence="1">Belongs to the phosphate acetyltransferase and butyryltransferase family.</text>
</comment>
<dbReference type="InterPro" id="IPR002505">
    <property type="entry name" value="PTA_PTB"/>
</dbReference>
<organism evidence="5 6">
    <name type="scientific">Vagococcus fessus</name>
    <dbReference type="NCBI Taxonomy" id="120370"/>
    <lineage>
        <taxon>Bacteria</taxon>
        <taxon>Bacillati</taxon>
        <taxon>Bacillota</taxon>
        <taxon>Bacilli</taxon>
        <taxon>Lactobacillales</taxon>
        <taxon>Enterococcaceae</taxon>
        <taxon>Vagococcus</taxon>
    </lineage>
</organism>
<gene>
    <name evidence="5" type="ORF">CBF31_08930</name>
</gene>
<comment type="caution">
    <text evidence="5">The sequence shown here is derived from an EMBL/GenBank/DDBJ whole genome shotgun (WGS) entry which is preliminary data.</text>
</comment>
<dbReference type="SUPFAM" id="SSF53659">
    <property type="entry name" value="Isocitrate/Isopropylmalate dehydrogenase-like"/>
    <property type="match status" value="1"/>
</dbReference>
<dbReference type="EMBL" id="NGJY01000003">
    <property type="protein sequence ID" value="RSU02481.1"/>
    <property type="molecule type" value="Genomic_DNA"/>
</dbReference>
<evidence type="ECO:0000256" key="3">
    <source>
        <dbReference type="ARBA" id="ARBA00023315"/>
    </source>
</evidence>
<evidence type="ECO:0000313" key="5">
    <source>
        <dbReference type="EMBL" id="RSU02481.1"/>
    </source>
</evidence>
<keyword evidence="3" id="KW-0012">Acyltransferase</keyword>
<evidence type="ECO:0000313" key="6">
    <source>
        <dbReference type="Proteomes" id="UP000287101"/>
    </source>
</evidence>
<name>A0A430A6J7_9ENTE</name>
<dbReference type="Pfam" id="PF01515">
    <property type="entry name" value="PTA_PTB"/>
    <property type="match status" value="1"/>
</dbReference>
<dbReference type="InterPro" id="IPR012147">
    <property type="entry name" value="P_Ac_Bu_trans"/>
</dbReference>
<accession>A0A430A6J7</accession>
<dbReference type="Gene3D" id="3.40.718.10">
    <property type="entry name" value="Isopropylmalate Dehydrogenase"/>
    <property type="match status" value="1"/>
</dbReference>
<protein>
    <recommendedName>
        <fullName evidence="4">Phosphate acetyl/butaryl transferase domain-containing protein</fullName>
    </recommendedName>
</protein>